<accession>A0AAU7KNZ4</accession>
<protein>
    <submittedName>
        <fullName evidence="1">Uncharacterized protein</fullName>
    </submittedName>
</protein>
<dbReference type="EMBL" id="CP098828">
    <property type="protein sequence ID" value="XBO73430.1"/>
    <property type="molecule type" value="Genomic_DNA"/>
</dbReference>
<organism evidence="1">
    <name type="scientific">Halomonas sp. H10-59</name>
    <dbReference type="NCBI Taxonomy" id="2950874"/>
    <lineage>
        <taxon>Bacteria</taxon>
        <taxon>Pseudomonadati</taxon>
        <taxon>Pseudomonadota</taxon>
        <taxon>Gammaproteobacteria</taxon>
        <taxon>Oceanospirillales</taxon>
        <taxon>Halomonadaceae</taxon>
        <taxon>Halomonas</taxon>
    </lineage>
</organism>
<name>A0AAU7KNZ4_9GAMM</name>
<proteinExistence type="predicted"/>
<gene>
    <name evidence="1" type="ORF">NFG57_11295</name>
</gene>
<dbReference type="AlphaFoldDB" id="A0AAU7KNZ4"/>
<evidence type="ECO:0000313" key="1">
    <source>
        <dbReference type="EMBL" id="XBO73430.1"/>
    </source>
</evidence>
<dbReference type="RefSeq" id="WP_222561347.1">
    <property type="nucleotide sequence ID" value="NZ_CP098828.1"/>
</dbReference>
<reference evidence="1" key="1">
    <citation type="submission" date="2022-06" db="EMBL/GenBank/DDBJ databases">
        <title>A novel DMS-producing enzyme.</title>
        <authorList>
            <person name="Zhang Y."/>
        </authorList>
    </citation>
    <scope>NUCLEOTIDE SEQUENCE</scope>
    <source>
        <strain evidence="1">H10-59</strain>
    </source>
</reference>
<sequence length="131" mass="14638">MAFNAKRYSPDAFTQGVWLAIMGGQFKVARAGNPIYEQALEESGYRKKIEPAEKERALYTAIATGVLRDWSGVEDDSGEPIPYSIENAVEVMLDNPDLVARILSQANDLSNFRREDIEDQGKKPRQRSSTA</sequence>